<evidence type="ECO:0000256" key="2">
    <source>
        <dbReference type="SAM" id="Phobius"/>
    </source>
</evidence>
<feature type="transmembrane region" description="Helical" evidence="2">
    <location>
        <begin position="79"/>
        <end position="100"/>
    </location>
</feature>
<organism evidence="3 4">
    <name type="scientific">Photobacterium jeanii</name>
    <dbReference type="NCBI Taxonomy" id="858640"/>
    <lineage>
        <taxon>Bacteria</taxon>
        <taxon>Pseudomonadati</taxon>
        <taxon>Pseudomonadota</taxon>
        <taxon>Gammaproteobacteria</taxon>
        <taxon>Vibrionales</taxon>
        <taxon>Vibrionaceae</taxon>
        <taxon>Photobacterium</taxon>
    </lineage>
</organism>
<reference evidence="3 4" key="1">
    <citation type="submission" date="2016-03" db="EMBL/GenBank/DDBJ databases">
        <title>Photobacterium proteolyticum sp. nov. a protease producing bacterium isolated from ocean sediments of Laizhou Bay.</title>
        <authorList>
            <person name="Li Y."/>
        </authorList>
    </citation>
    <scope>NUCLEOTIDE SEQUENCE [LARGE SCALE GENOMIC DNA]</scope>
    <source>
        <strain evidence="3 4">R-40508</strain>
    </source>
</reference>
<name>A0A178KN74_9GAMM</name>
<dbReference type="Proteomes" id="UP000078503">
    <property type="component" value="Unassembled WGS sequence"/>
</dbReference>
<evidence type="ECO:0008006" key="5">
    <source>
        <dbReference type="Google" id="ProtNLM"/>
    </source>
</evidence>
<feature type="region of interest" description="Disordered" evidence="1">
    <location>
        <begin position="105"/>
        <end position="140"/>
    </location>
</feature>
<gene>
    <name evidence="3" type="ORF">A3K86_05370</name>
</gene>
<keyword evidence="2" id="KW-1133">Transmembrane helix</keyword>
<dbReference type="RefSeq" id="WP_068330233.1">
    <property type="nucleotide sequence ID" value="NZ_LVHF01000012.1"/>
</dbReference>
<dbReference type="EMBL" id="LVHF01000012">
    <property type="protein sequence ID" value="OAN18809.1"/>
    <property type="molecule type" value="Genomic_DNA"/>
</dbReference>
<proteinExistence type="predicted"/>
<feature type="transmembrane region" description="Helical" evidence="2">
    <location>
        <begin position="20"/>
        <end position="37"/>
    </location>
</feature>
<keyword evidence="4" id="KW-1185">Reference proteome</keyword>
<evidence type="ECO:0000313" key="4">
    <source>
        <dbReference type="Proteomes" id="UP000078503"/>
    </source>
</evidence>
<feature type="transmembrane region" description="Helical" evidence="2">
    <location>
        <begin position="49"/>
        <end position="67"/>
    </location>
</feature>
<evidence type="ECO:0000256" key="1">
    <source>
        <dbReference type="SAM" id="MobiDB-lite"/>
    </source>
</evidence>
<keyword evidence="2" id="KW-0472">Membrane</keyword>
<dbReference type="PANTHER" id="PTHR34980">
    <property type="entry name" value="INNER MEMBRANE PROTEIN-RELATED-RELATED"/>
    <property type="match status" value="1"/>
</dbReference>
<comment type="caution">
    <text evidence="3">The sequence shown here is derived from an EMBL/GenBank/DDBJ whole genome shotgun (WGS) entry which is preliminary data.</text>
</comment>
<protein>
    <recommendedName>
        <fullName evidence="5">DUF805 domain-containing protein</fullName>
    </recommendedName>
</protein>
<feature type="compositionally biased region" description="Basic and acidic residues" evidence="1">
    <location>
        <begin position="128"/>
        <end position="140"/>
    </location>
</feature>
<accession>A0A178KN74</accession>
<dbReference type="AlphaFoldDB" id="A0A178KN74"/>
<sequence>MNQKWAFFSFQGRMRRRDYWLYSVPVLFVTLPVFLYQPQPGTSNTALDILSLFVLAFAMWASMALNIKRLHDRNKSGWWVVVTFLPLIGPIFALVELGILKGTEGDNQFGPDPKGGANPPPPPSSPSSDEKNKDSVTIEM</sequence>
<dbReference type="InterPro" id="IPR008523">
    <property type="entry name" value="DUF805"/>
</dbReference>
<dbReference type="STRING" id="858640.A3K86_05370"/>
<dbReference type="Pfam" id="PF05656">
    <property type="entry name" value="DUF805"/>
    <property type="match status" value="1"/>
</dbReference>
<keyword evidence="2" id="KW-0812">Transmembrane</keyword>
<evidence type="ECO:0000313" key="3">
    <source>
        <dbReference type="EMBL" id="OAN18809.1"/>
    </source>
</evidence>
<dbReference type="OrthoDB" id="9812349at2"/>
<dbReference type="GO" id="GO:0005886">
    <property type="term" value="C:plasma membrane"/>
    <property type="evidence" value="ECO:0007669"/>
    <property type="project" value="TreeGrafter"/>
</dbReference>